<reference evidence="2" key="1">
    <citation type="journal article" date="2019" name="Int. J. Syst. Evol. Microbiol.">
        <title>The Global Catalogue of Microorganisms (GCM) 10K type strain sequencing project: providing services to taxonomists for standard genome sequencing and annotation.</title>
        <authorList>
            <consortium name="The Broad Institute Genomics Platform"/>
            <consortium name="The Broad Institute Genome Sequencing Center for Infectious Disease"/>
            <person name="Wu L."/>
            <person name="Ma J."/>
        </authorList>
    </citation>
    <scope>NUCLEOTIDE SEQUENCE [LARGE SCALE GENOMIC DNA]</scope>
    <source>
        <strain evidence="2">CCUG 62952</strain>
    </source>
</reference>
<dbReference type="InterPro" id="IPR029756">
    <property type="entry name" value="MTH1187/YkoF-like"/>
</dbReference>
<evidence type="ECO:0008006" key="3">
    <source>
        <dbReference type="Google" id="ProtNLM"/>
    </source>
</evidence>
<protein>
    <recommendedName>
        <fullName evidence="3">Thiamine-binding protein domain-containing protein</fullName>
    </recommendedName>
</protein>
<proteinExistence type="predicted"/>
<gene>
    <name evidence="1" type="ORF">ACFQ1M_14925</name>
</gene>
<evidence type="ECO:0000313" key="2">
    <source>
        <dbReference type="Proteomes" id="UP001596978"/>
    </source>
</evidence>
<dbReference type="RefSeq" id="WP_386409612.1">
    <property type="nucleotide sequence ID" value="NZ_JBHTJH010000017.1"/>
</dbReference>
<dbReference type="Proteomes" id="UP001596978">
    <property type="component" value="Unassembled WGS sequence"/>
</dbReference>
<dbReference type="EMBL" id="JBHTJH010000017">
    <property type="protein sequence ID" value="MFD0863507.1"/>
    <property type="molecule type" value="Genomic_DNA"/>
</dbReference>
<organism evidence="1 2">
    <name type="scientific">Sungkyunkwania multivorans</name>
    <dbReference type="NCBI Taxonomy" id="1173618"/>
    <lineage>
        <taxon>Bacteria</taxon>
        <taxon>Pseudomonadati</taxon>
        <taxon>Bacteroidota</taxon>
        <taxon>Flavobacteriia</taxon>
        <taxon>Flavobacteriales</taxon>
        <taxon>Flavobacteriaceae</taxon>
        <taxon>Sungkyunkwania</taxon>
    </lineage>
</organism>
<accession>A0ABW3D335</accession>
<sequence length="86" mass="10069">MKVSVELTLTPLQNDFEGPIIDFIKRLRRSKFTVLENLLSTQVYGSYREVMPFLQDEIGKTFETLDHVLINIKVVKSDRSDYEPDF</sequence>
<keyword evidence="2" id="KW-1185">Reference proteome</keyword>
<comment type="caution">
    <text evidence="1">The sequence shown here is derived from an EMBL/GenBank/DDBJ whole genome shotgun (WGS) entry which is preliminary data.</text>
</comment>
<name>A0ABW3D335_9FLAO</name>
<dbReference type="SUPFAM" id="SSF89957">
    <property type="entry name" value="MTH1187/YkoF-like"/>
    <property type="match status" value="1"/>
</dbReference>
<evidence type="ECO:0000313" key="1">
    <source>
        <dbReference type="EMBL" id="MFD0863507.1"/>
    </source>
</evidence>
<dbReference type="Gene3D" id="3.30.70.930">
    <property type="match status" value="1"/>
</dbReference>